<dbReference type="InterPro" id="IPR020843">
    <property type="entry name" value="ER"/>
</dbReference>
<dbReference type="RefSeq" id="WP_381434639.1">
    <property type="nucleotide sequence ID" value="NZ_JBHSNO010000005.1"/>
</dbReference>
<gene>
    <name evidence="8" type="ORF">ACFPRA_12130</name>
</gene>
<evidence type="ECO:0000313" key="8">
    <source>
        <dbReference type="EMBL" id="MFC5589644.1"/>
    </source>
</evidence>
<evidence type="ECO:0000259" key="7">
    <source>
        <dbReference type="SMART" id="SM00829"/>
    </source>
</evidence>
<dbReference type="EMBL" id="JBHSNO010000005">
    <property type="protein sequence ID" value="MFC5589644.1"/>
    <property type="molecule type" value="Genomic_DNA"/>
</dbReference>
<evidence type="ECO:0000256" key="3">
    <source>
        <dbReference type="ARBA" id="ARBA00022723"/>
    </source>
</evidence>
<comment type="caution">
    <text evidence="8">The sequence shown here is derived from an EMBL/GenBank/DDBJ whole genome shotgun (WGS) entry which is preliminary data.</text>
</comment>
<organism evidence="8 9">
    <name type="scientific">Sporosarcina soli</name>
    <dbReference type="NCBI Taxonomy" id="334736"/>
    <lineage>
        <taxon>Bacteria</taxon>
        <taxon>Bacillati</taxon>
        <taxon>Bacillota</taxon>
        <taxon>Bacilli</taxon>
        <taxon>Bacillales</taxon>
        <taxon>Caryophanaceae</taxon>
        <taxon>Sporosarcina</taxon>
    </lineage>
</organism>
<evidence type="ECO:0000256" key="1">
    <source>
        <dbReference type="ARBA" id="ARBA00001947"/>
    </source>
</evidence>
<proteinExistence type="inferred from homology"/>
<accession>A0ABW0TL27</accession>
<dbReference type="CDD" id="cd08233">
    <property type="entry name" value="butanediol_DH_like"/>
    <property type="match status" value="1"/>
</dbReference>
<reference evidence="9" key="1">
    <citation type="journal article" date="2019" name="Int. J. Syst. Evol. Microbiol.">
        <title>The Global Catalogue of Microorganisms (GCM) 10K type strain sequencing project: providing services to taxonomists for standard genome sequencing and annotation.</title>
        <authorList>
            <consortium name="The Broad Institute Genomics Platform"/>
            <consortium name="The Broad Institute Genome Sequencing Center for Infectious Disease"/>
            <person name="Wu L."/>
            <person name="Ma J."/>
        </authorList>
    </citation>
    <scope>NUCLEOTIDE SEQUENCE [LARGE SCALE GENOMIC DNA]</scope>
    <source>
        <strain evidence="9">CGMCC 4.1434</strain>
    </source>
</reference>
<dbReference type="PROSITE" id="PS00059">
    <property type="entry name" value="ADH_ZINC"/>
    <property type="match status" value="1"/>
</dbReference>
<dbReference type="Pfam" id="PF00107">
    <property type="entry name" value="ADH_zinc_N"/>
    <property type="match status" value="1"/>
</dbReference>
<dbReference type="SMART" id="SM00829">
    <property type="entry name" value="PKS_ER"/>
    <property type="match status" value="1"/>
</dbReference>
<dbReference type="InterPro" id="IPR013154">
    <property type="entry name" value="ADH-like_N"/>
</dbReference>
<dbReference type="SUPFAM" id="SSF50129">
    <property type="entry name" value="GroES-like"/>
    <property type="match status" value="1"/>
</dbReference>
<keyword evidence="3 6" id="KW-0479">Metal-binding</keyword>
<dbReference type="InterPro" id="IPR002328">
    <property type="entry name" value="ADH_Zn_CS"/>
</dbReference>
<evidence type="ECO:0000313" key="9">
    <source>
        <dbReference type="Proteomes" id="UP001596109"/>
    </source>
</evidence>
<feature type="domain" description="Enoyl reductase (ER)" evidence="7">
    <location>
        <begin position="8"/>
        <end position="343"/>
    </location>
</feature>
<dbReference type="InterPro" id="IPR011032">
    <property type="entry name" value="GroES-like_sf"/>
</dbReference>
<dbReference type="InterPro" id="IPR036291">
    <property type="entry name" value="NAD(P)-bd_dom_sf"/>
</dbReference>
<comment type="similarity">
    <text evidence="2 6">Belongs to the zinc-containing alcohol dehydrogenase family.</text>
</comment>
<comment type="cofactor">
    <cofactor evidence="1 6">
        <name>Zn(2+)</name>
        <dbReference type="ChEBI" id="CHEBI:29105"/>
    </cofactor>
</comment>
<dbReference type="Proteomes" id="UP001596109">
    <property type="component" value="Unassembled WGS sequence"/>
</dbReference>
<dbReference type="Gene3D" id="3.40.50.720">
    <property type="entry name" value="NAD(P)-binding Rossmann-like Domain"/>
    <property type="match status" value="1"/>
</dbReference>
<evidence type="ECO:0000256" key="4">
    <source>
        <dbReference type="ARBA" id="ARBA00022833"/>
    </source>
</evidence>
<dbReference type="PANTHER" id="PTHR43161">
    <property type="entry name" value="SORBITOL DEHYDROGENASE"/>
    <property type="match status" value="1"/>
</dbReference>
<evidence type="ECO:0000256" key="2">
    <source>
        <dbReference type="ARBA" id="ARBA00008072"/>
    </source>
</evidence>
<name>A0ABW0TL27_9BACL</name>
<keyword evidence="4 6" id="KW-0862">Zinc</keyword>
<keyword evidence="9" id="KW-1185">Reference proteome</keyword>
<protein>
    <submittedName>
        <fullName evidence="8">2,3-butanediol dehydrogenase</fullName>
    </submittedName>
</protein>
<dbReference type="Pfam" id="PF08240">
    <property type="entry name" value="ADH_N"/>
    <property type="match status" value="1"/>
</dbReference>
<dbReference type="SUPFAM" id="SSF51735">
    <property type="entry name" value="NAD(P)-binding Rossmann-fold domains"/>
    <property type="match status" value="1"/>
</dbReference>
<evidence type="ECO:0000256" key="6">
    <source>
        <dbReference type="RuleBase" id="RU361277"/>
    </source>
</evidence>
<keyword evidence="5" id="KW-0560">Oxidoreductase</keyword>
<evidence type="ECO:0000256" key="5">
    <source>
        <dbReference type="ARBA" id="ARBA00023002"/>
    </source>
</evidence>
<dbReference type="InterPro" id="IPR013149">
    <property type="entry name" value="ADH-like_C"/>
</dbReference>
<dbReference type="PANTHER" id="PTHR43161:SF23">
    <property type="entry name" value="(R,R)-BUTANEDIOL DEHYDROGENASE-RELATED"/>
    <property type="match status" value="1"/>
</dbReference>
<dbReference type="Gene3D" id="3.90.180.10">
    <property type="entry name" value="Medium-chain alcohol dehydrogenases, catalytic domain"/>
    <property type="match status" value="1"/>
</dbReference>
<sequence>MKAAVWHGLKDIRVEDVELRALREDEVKVRVAWAGICGSDLHEYEEGPVFVPVDAKADLTGEVAPLTMGHEFAGVVEEVGSKVTNFKVGDRVVVNPTLTYRKKHEEVDRFDGFNFIGLHGNGGFAKYANVPETNIHRLADNLTLQDGALVEPMAVAVQAVKDSGVELGDTVAVFGAGPIGLLTIIAAKASGASKIIVLDLSDNRLEKAKELGATHVINSGKEEPVQAVRAIAPDGVDVSFEVAGVAPTFKQAIDVTKPKGNMMIISIFARPIEWNPIQLINTGVNVLSSIVYTPSTFQRTIDAMSTGQLNPQGIITSQIVLDDIVNKGFEALTNDKTQSKILVELSGEK</sequence>